<dbReference type="OMA" id="PKLMDDW"/>
<comment type="similarity">
    <text evidence="2">Belongs to the LEG1 family.</text>
</comment>
<accession>A0A401S031</accession>
<evidence type="ECO:0000256" key="5">
    <source>
        <dbReference type="ARBA" id="ARBA00023180"/>
    </source>
</evidence>
<dbReference type="Pfam" id="PF05612">
    <property type="entry name" value="Leg1"/>
    <property type="match status" value="1"/>
</dbReference>
<protein>
    <recommendedName>
        <fullName evidence="9">Protein LEG1 homolog</fullName>
    </recommendedName>
</protein>
<gene>
    <name evidence="7" type="ORF">chiPu_0002137</name>
</gene>
<evidence type="ECO:0000313" key="8">
    <source>
        <dbReference type="Proteomes" id="UP000287033"/>
    </source>
</evidence>
<keyword evidence="3" id="KW-0964">Secreted</keyword>
<comment type="caution">
    <text evidence="7">The sequence shown here is derived from an EMBL/GenBank/DDBJ whole genome shotgun (WGS) entry which is preliminary data.</text>
</comment>
<dbReference type="Proteomes" id="UP000287033">
    <property type="component" value="Unassembled WGS sequence"/>
</dbReference>
<evidence type="ECO:0000256" key="4">
    <source>
        <dbReference type="ARBA" id="ARBA00022729"/>
    </source>
</evidence>
<keyword evidence="8" id="KW-1185">Reference proteome</keyword>
<dbReference type="STRING" id="137246.A0A401S031"/>
<reference evidence="7 8" key="1">
    <citation type="journal article" date="2018" name="Nat. Ecol. Evol.">
        <title>Shark genomes provide insights into elasmobranch evolution and the origin of vertebrates.</title>
        <authorList>
            <person name="Hara Y"/>
            <person name="Yamaguchi K"/>
            <person name="Onimaru K"/>
            <person name="Kadota M"/>
            <person name="Koyanagi M"/>
            <person name="Keeley SD"/>
            <person name="Tatsumi K"/>
            <person name="Tanaka K"/>
            <person name="Motone F"/>
            <person name="Kageyama Y"/>
            <person name="Nozu R"/>
            <person name="Adachi N"/>
            <person name="Nishimura O"/>
            <person name="Nakagawa R"/>
            <person name="Tanegashima C"/>
            <person name="Kiyatake I"/>
            <person name="Matsumoto R"/>
            <person name="Murakumo K"/>
            <person name="Nishida K"/>
            <person name="Terakita A"/>
            <person name="Kuratani S"/>
            <person name="Sato K"/>
            <person name="Hyodo S Kuraku.S."/>
        </authorList>
    </citation>
    <scope>NUCLEOTIDE SEQUENCE [LARGE SCALE GENOMIC DNA]</scope>
</reference>
<evidence type="ECO:0000313" key="7">
    <source>
        <dbReference type="EMBL" id="GCC23739.1"/>
    </source>
</evidence>
<evidence type="ECO:0000256" key="1">
    <source>
        <dbReference type="ARBA" id="ARBA00004613"/>
    </source>
</evidence>
<dbReference type="GO" id="GO:0005615">
    <property type="term" value="C:extracellular space"/>
    <property type="evidence" value="ECO:0007669"/>
    <property type="project" value="TreeGrafter"/>
</dbReference>
<keyword evidence="5" id="KW-0325">Glycoprotein</keyword>
<proteinExistence type="inferred from homology"/>
<sequence>MAWPIPICKAPATAFLSALLIICSNVNGHDSMREAENYPPLWDNVPNSLAGFVTIHNKTVINPWNYLERMGMYKILLSVTAKYMESFGPRNTGNVLWGLPLQHGWQFNTGRLADPSDATSCGQQTGDPLCISTTSWWSCMNYYLATIPFLGAVEAGFFDEWPFEIEMSPPEEHVDDFCYNTRDCHVLIPDTMAKWTNFFQLLKKTRDISQSRLLPSISPEKDNVWRHIWIAHVSSIEAALPKFSERLTYISAPEAQFGVSWGSAVEFIAAAHFPTNFNQTNVFQVYLPQRMLLAHDKAPSIPDLSKKENWALVALDILYEGNKVTDGGLLKFWRRAMCSERGREEGRNLLENIVSNPDLILPGMRKILVEFIKNYNCSITDA</sequence>
<evidence type="ECO:0000256" key="3">
    <source>
        <dbReference type="ARBA" id="ARBA00022525"/>
    </source>
</evidence>
<dbReference type="OrthoDB" id="17046at2759"/>
<dbReference type="InterPro" id="IPR008499">
    <property type="entry name" value="Leg1"/>
</dbReference>
<evidence type="ECO:0008006" key="9">
    <source>
        <dbReference type="Google" id="ProtNLM"/>
    </source>
</evidence>
<dbReference type="PANTHER" id="PTHR18820:SF1">
    <property type="entry name" value="PROTEIN LEG1 HOMOLOG"/>
    <property type="match status" value="1"/>
</dbReference>
<feature type="signal peptide" evidence="6">
    <location>
        <begin position="1"/>
        <end position="28"/>
    </location>
</feature>
<dbReference type="PANTHER" id="PTHR18820">
    <property type="entry name" value="LEG1"/>
    <property type="match status" value="1"/>
</dbReference>
<keyword evidence="4 6" id="KW-0732">Signal</keyword>
<evidence type="ECO:0000256" key="6">
    <source>
        <dbReference type="SAM" id="SignalP"/>
    </source>
</evidence>
<evidence type="ECO:0000256" key="2">
    <source>
        <dbReference type="ARBA" id="ARBA00009122"/>
    </source>
</evidence>
<name>A0A401S031_CHIPU</name>
<dbReference type="AlphaFoldDB" id="A0A401S031"/>
<feature type="chain" id="PRO_5019312239" description="Protein LEG1 homolog" evidence="6">
    <location>
        <begin position="29"/>
        <end position="382"/>
    </location>
</feature>
<comment type="subcellular location">
    <subcellularLocation>
        <location evidence="1">Secreted</location>
    </subcellularLocation>
</comment>
<organism evidence="7 8">
    <name type="scientific">Chiloscyllium punctatum</name>
    <name type="common">Brownbanded bambooshark</name>
    <name type="synonym">Hemiscyllium punctatum</name>
    <dbReference type="NCBI Taxonomy" id="137246"/>
    <lineage>
        <taxon>Eukaryota</taxon>
        <taxon>Metazoa</taxon>
        <taxon>Chordata</taxon>
        <taxon>Craniata</taxon>
        <taxon>Vertebrata</taxon>
        <taxon>Chondrichthyes</taxon>
        <taxon>Elasmobranchii</taxon>
        <taxon>Galeomorphii</taxon>
        <taxon>Galeoidea</taxon>
        <taxon>Orectolobiformes</taxon>
        <taxon>Hemiscylliidae</taxon>
        <taxon>Chiloscyllium</taxon>
    </lineage>
</organism>
<dbReference type="EMBL" id="BEZZ01000037">
    <property type="protein sequence ID" value="GCC23739.1"/>
    <property type="molecule type" value="Genomic_DNA"/>
</dbReference>